<dbReference type="Proteomes" id="UP000811609">
    <property type="component" value="Chromosome 16"/>
</dbReference>
<dbReference type="EMBL" id="CM031824">
    <property type="protein sequence ID" value="KAG6625155.1"/>
    <property type="molecule type" value="Genomic_DNA"/>
</dbReference>
<dbReference type="AlphaFoldDB" id="A0A8T1N4F8"/>
<evidence type="ECO:0000256" key="1">
    <source>
        <dbReference type="ARBA" id="ARBA00011982"/>
    </source>
</evidence>
<dbReference type="GO" id="GO:0061809">
    <property type="term" value="F:NAD+ nucleosidase activity, cyclic ADP-ribose generating"/>
    <property type="evidence" value="ECO:0007669"/>
    <property type="project" value="UniProtKB-EC"/>
</dbReference>
<comment type="caution">
    <text evidence="6">The sequence shown here is derived from an EMBL/GenBank/DDBJ whole genome shotgun (WGS) entry which is preliminary data.</text>
</comment>
<dbReference type="SMART" id="SM00255">
    <property type="entry name" value="TIR"/>
    <property type="match status" value="1"/>
</dbReference>
<evidence type="ECO:0000313" key="7">
    <source>
        <dbReference type="Proteomes" id="UP000811609"/>
    </source>
</evidence>
<protein>
    <recommendedName>
        <fullName evidence="1">ADP-ribosyl cyclase/cyclic ADP-ribose hydrolase</fullName>
        <ecNumber evidence="1">3.2.2.6</ecNumber>
    </recommendedName>
</protein>
<evidence type="ECO:0000256" key="3">
    <source>
        <dbReference type="ARBA" id="ARBA00023027"/>
    </source>
</evidence>
<keyword evidence="2" id="KW-0378">Hydrolase</keyword>
<dbReference type="InterPro" id="IPR000157">
    <property type="entry name" value="TIR_dom"/>
</dbReference>
<keyword evidence="7" id="KW-1185">Reference proteome</keyword>
<proteinExistence type="predicted"/>
<organism evidence="6 7">
    <name type="scientific">Carya illinoinensis</name>
    <name type="common">Pecan</name>
    <dbReference type="NCBI Taxonomy" id="32201"/>
    <lineage>
        <taxon>Eukaryota</taxon>
        <taxon>Viridiplantae</taxon>
        <taxon>Streptophyta</taxon>
        <taxon>Embryophyta</taxon>
        <taxon>Tracheophyta</taxon>
        <taxon>Spermatophyta</taxon>
        <taxon>Magnoliopsida</taxon>
        <taxon>eudicotyledons</taxon>
        <taxon>Gunneridae</taxon>
        <taxon>Pentapetalae</taxon>
        <taxon>rosids</taxon>
        <taxon>fabids</taxon>
        <taxon>Fagales</taxon>
        <taxon>Juglandaceae</taxon>
        <taxon>Carya</taxon>
    </lineage>
</organism>
<gene>
    <name evidence="6" type="ORF">CIPAW_16G076600</name>
</gene>
<name>A0A8T1N4F8_CARIL</name>
<comment type="catalytic activity">
    <reaction evidence="4">
        <text>NAD(+) + H2O = ADP-D-ribose + nicotinamide + H(+)</text>
        <dbReference type="Rhea" id="RHEA:16301"/>
        <dbReference type="ChEBI" id="CHEBI:15377"/>
        <dbReference type="ChEBI" id="CHEBI:15378"/>
        <dbReference type="ChEBI" id="CHEBI:17154"/>
        <dbReference type="ChEBI" id="CHEBI:57540"/>
        <dbReference type="ChEBI" id="CHEBI:57967"/>
        <dbReference type="EC" id="3.2.2.6"/>
    </reaction>
    <physiologicalReaction direction="left-to-right" evidence="4">
        <dbReference type="Rhea" id="RHEA:16302"/>
    </physiologicalReaction>
</comment>
<sequence length="169" mass="19538">MASTSNIQTTPSSPSSFSKPQWKYDVFLSFRGETRDTFTSHLCNELRDKLIYTFMDDVRLEIGKPIKKELLDAIEESRMAVIVISKEYASSTWCLEELAKILECKKDREMNVLPIFYHVDPSYVRKQEGTFRDAFAEHEKNPENKDKVKTWRNALKEVANLAGIHLKSG</sequence>
<reference evidence="6" key="1">
    <citation type="submission" date="2020-12" db="EMBL/GenBank/DDBJ databases">
        <title>WGS assembly of Carya illinoinensis cv. Pawnee.</title>
        <authorList>
            <person name="Platts A."/>
            <person name="Shu S."/>
            <person name="Wright S."/>
            <person name="Barry K."/>
            <person name="Edger P."/>
            <person name="Pires J.C."/>
            <person name="Schmutz J."/>
        </authorList>
    </citation>
    <scope>NUCLEOTIDE SEQUENCE</scope>
    <source>
        <tissue evidence="6">Leaf</tissue>
    </source>
</reference>
<dbReference type="FunFam" id="3.40.50.10140:FF:000007">
    <property type="entry name" value="Disease resistance protein (TIR-NBS-LRR class)"/>
    <property type="match status" value="1"/>
</dbReference>
<keyword evidence="3" id="KW-0520">NAD</keyword>
<dbReference type="GO" id="GO:0007165">
    <property type="term" value="P:signal transduction"/>
    <property type="evidence" value="ECO:0007669"/>
    <property type="project" value="InterPro"/>
</dbReference>
<accession>A0A8T1N4F8</accession>
<dbReference type="Pfam" id="PF01582">
    <property type="entry name" value="TIR"/>
    <property type="match status" value="1"/>
</dbReference>
<dbReference type="PANTHER" id="PTHR32009:SF39">
    <property type="entry name" value="TIR DOMAIN-CONTAINING PROTEIN"/>
    <property type="match status" value="1"/>
</dbReference>
<dbReference type="PANTHER" id="PTHR32009">
    <property type="entry name" value="TMV RESISTANCE PROTEIN N-LIKE"/>
    <property type="match status" value="1"/>
</dbReference>
<feature type="domain" description="TIR" evidence="5">
    <location>
        <begin position="22"/>
        <end position="169"/>
    </location>
</feature>
<dbReference type="PROSITE" id="PS50104">
    <property type="entry name" value="TIR"/>
    <property type="match status" value="1"/>
</dbReference>
<evidence type="ECO:0000259" key="5">
    <source>
        <dbReference type="PROSITE" id="PS50104"/>
    </source>
</evidence>
<evidence type="ECO:0000256" key="4">
    <source>
        <dbReference type="ARBA" id="ARBA00047304"/>
    </source>
</evidence>
<evidence type="ECO:0000256" key="2">
    <source>
        <dbReference type="ARBA" id="ARBA00022801"/>
    </source>
</evidence>
<evidence type="ECO:0000313" key="6">
    <source>
        <dbReference type="EMBL" id="KAG6625155.1"/>
    </source>
</evidence>
<dbReference type="EC" id="3.2.2.6" evidence="1"/>